<evidence type="ECO:0000256" key="2">
    <source>
        <dbReference type="ARBA" id="ARBA00022448"/>
    </source>
</evidence>
<dbReference type="HOGENOM" id="CLU_016047_1_1_9"/>
<dbReference type="EMBL" id="CP002360">
    <property type="protein sequence ID" value="AEE96980.1"/>
    <property type="molecule type" value="Genomic_DNA"/>
</dbReference>
<comment type="similarity">
    <text evidence="7">Belongs to the binding-protein-dependent transport system permease family.</text>
</comment>
<evidence type="ECO:0000256" key="3">
    <source>
        <dbReference type="ARBA" id="ARBA00022475"/>
    </source>
</evidence>
<dbReference type="OrthoDB" id="9771544at2"/>
<comment type="subcellular location">
    <subcellularLocation>
        <location evidence="1 7">Cell membrane</location>
        <topology evidence="1 7">Multi-pass membrane protein</topology>
    </subcellularLocation>
</comment>
<dbReference type="Proteomes" id="UP000008457">
    <property type="component" value="Chromosome"/>
</dbReference>
<keyword evidence="10" id="KW-1185">Reference proteome</keyword>
<keyword evidence="4 7" id="KW-0812">Transmembrane</keyword>
<dbReference type="SUPFAM" id="SSF161098">
    <property type="entry name" value="MetI-like"/>
    <property type="match status" value="1"/>
</dbReference>
<dbReference type="GO" id="GO:0055085">
    <property type="term" value="P:transmembrane transport"/>
    <property type="evidence" value="ECO:0007669"/>
    <property type="project" value="InterPro"/>
</dbReference>
<evidence type="ECO:0000256" key="1">
    <source>
        <dbReference type="ARBA" id="ARBA00004651"/>
    </source>
</evidence>
<evidence type="ECO:0000256" key="4">
    <source>
        <dbReference type="ARBA" id="ARBA00022692"/>
    </source>
</evidence>
<evidence type="ECO:0000259" key="8">
    <source>
        <dbReference type="PROSITE" id="PS50928"/>
    </source>
</evidence>
<gene>
    <name evidence="9" type="ordered locus">Mahau_1799</name>
</gene>
<accession>F4A0T4</accession>
<keyword evidence="2 7" id="KW-0813">Transport</keyword>
<dbReference type="STRING" id="697281.Mahau_1799"/>
<dbReference type="InterPro" id="IPR000515">
    <property type="entry name" value="MetI-like"/>
</dbReference>
<dbReference type="PROSITE" id="PS50928">
    <property type="entry name" value="ABC_TM1"/>
    <property type="match status" value="1"/>
</dbReference>
<dbReference type="KEGG" id="mas:Mahau_1799"/>
<keyword evidence="6 7" id="KW-0472">Membrane</keyword>
<keyword evidence="5 7" id="KW-1133">Transmembrane helix</keyword>
<dbReference type="Pfam" id="PF00528">
    <property type="entry name" value="BPD_transp_1"/>
    <property type="match status" value="1"/>
</dbReference>
<proteinExistence type="inferred from homology"/>
<feature type="transmembrane region" description="Helical" evidence="7">
    <location>
        <begin position="114"/>
        <end position="130"/>
    </location>
</feature>
<evidence type="ECO:0000313" key="9">
    <source>
        <dbReference type="EMBL" id="AEE96980.1"/>
    </source>
</evidence>
<reference evidence="10" key="1">
    <citation type="submission" date="2010-11" db="EMBL/GenBank/DDBJ databases">
        <title>The complete genome of Mahella australiensis DSM 15567.</title>
        <authorList>
            <consortium name="US DOE Joint Genome Institute (JGI-PGF)"/>
            <person name="Lucas S."/>
            <person name="Copeland A."/>
            <person name="Lapidus A."/>
            <person name="Bruce D."/>
            <person name="Goodwin L."/>
            <person name="Pitluck S."/>
            <person name="Kyrpides N."/>
            <person name="Mavromatis K."/>
            <person name="Pagani I."/>
            <person name="Ivanova N."/>
            <person name="Teshima H."/>
            <person name="Brettin T."/>
            <person name="Detter J.C."/>
            <person name="Han C."/>
            <person name="Tapia R."/>
            <person name="Land M."/>
            <person name="Hauser L."/>
            <person name="Markowitz V."/>
            <person name="Cheng J.-F."/>
            <person name="Hugenholtz P."/>
            <person name="Woyke T."/>
            <person name="Wu D."/>
            <person name="Spring S."/>
            <person name="Pukall R."/>
            <person name="Steenblock K."/>
            <person name="Schneider S."/>
            <person name="Klenk H.-P."/>
            <person name="Eisen J.A."/>
        </authorList>
    </citation>
    <scope>NUCLEOTIDE SEQUENCE [LARGE SCALE GENOMIC DNA]</scope>
    <source>
        <strain evidence="10">DSM 15567 / CIP 107919 / 50-1 BON</strain>
    </source>
</reference>
<dbReference type="AlphaFoldDB" id="F4A0T4"/>
<dbReference type="GO" id="GO:0005886">
    <property type="term" value="C:plasma membrane"/>
    <property type="evidence" value="ECO:0007669"/>
    <property type="project" value="UniProtKB-SubCell"/>
</dbReference>
<sequence>MGVKSYRSTGGNILITLILAAVAVFMALPLVYTITMAFKPLDELFLFPPRFFVRRPTFKNFTDLFSLMGNSYVPFSRYIFNSLFISIVGTVGHVLLASMAAYPLAKHRFPGSNLLFNIIVFSLMFSAYVTNIPRFMVLSGLGWLNDYKALIFPMMSSTLGLYLMRQFMEQIPDSLLESAKVDGANELTTWWRIVMPMVKPAWLTLTLLAFKDFWNDSNSPALYIHTESLKTLPLALSYVQAGGLARAGASAAVGLLMMLPPILIFILTQSNVIETMKTSGLKE</sequence>
<dbReference type="CDD" id="cd06261">
    <property type="entry name" value="TM_PBP2"/>
    <property type="match status" value="1"/>
</dbReference>
<name>F4A0T4_MAHA5</name>
<feature type="domain" description="ABC transmembrane type-1" evidence="8">
    <location>
        <begin position="79"/>
        <end position="268"/>
    </location>
</feature>
<evidence type="ECO:0000256" key="6">
    <source>
        <dbReference type="ARBA" id="ARBA00023136"/>
    </source>
</evidence>
<feature type="transmembrane region" description="Helical" evidence="7">
    <location>
        <begin position="189"/>
        <end position="210"/>
    </location>
</feature>
<evidence type="ECO:0000256" key="5">
    <source>
        <dbReference type="ARBA" id="ARBA00022989"/>
    </source>
</evidence>
<protein>
    <submittedName>
        <fullName evidence="9">Carbohydrate ABC transporter membrane protein 2, CUT1 family</fullName>
    </submittedName>
</protein>
<reference evidence="9 10" key="2">
    <citation type="journal article" date="2011" name="Stand. Genomic Sci.">
        <title>Complete genome sequence of Mahella australiensis type strain (50-1 BON).</title>
        <authorList>
            <person name="Sikorski J."/>
            <person name="Teshima H."/>
            <person name="Nolan M."/>
            <person name="Lucas S."/>
            <person name="Hammon N."/>
            <person name="Deshpande S."/>
            <person name="Cheng J.F."/>
            <person name="Pitluck S."/>
            <person name="Liolios K."/>
            <person name="Pagani I."/>
            <person name="Ivanova N."/>
            <person name="Huntemann M."/>
            <person name="Mavromatis K."/>
            <person name="Ovchinikova G."/>
            <person name="Pati A."/>
            <person name="Tapia R."/>
            <person name="Han C."/>
            <person name="Goodwin L."/>
            <person name="Chen A."/>
            <person name="Palaniappan K."/>
            <person name="Land M."/>
            <person name="Hauser L."/>
            <person name="Ngatchou-Djao O.D."/>
            <person name="Rohde M."/>
            <person name="Pukall R."/>
            <person name="Spring S."/>
            <person name="Abt B."/>
            <person name="Goker M."/>
            <person name="Detter J.C."/>
            <person name="Woyke T."/>
            <person name="Bristow J."/>
            <person name="Markowitz V."/>
            <person name="Hugenholtz P."/>
            <person name="Eisen J.A."/>
            <person name="Kyrpides N.C."/>
            <person name="Klenk H.P."/>
            <person name="Lapidus A."/>
        </authorList>
    </citation>
    <scope>NUCLEOTIDE SEQUENCE [LARGE SCALE GENOMIC DNA]</scope>
    <source>
        <strain evidence="10">DSM 15567 / CIP 107919 / 50-1 BON</strain>
    </source>
</reference>
<evidence type="ECO:0000313" key="10">
    <source>
        <dbReference type="Proteomes" id="UP000008457"/>
    </source>
</evidence>
<dbReference type="PANTHER" id="PTHR43744:SF1">
    <property type="entry name" value="BINDING-PROTEIN-DEPENDENT TRANSPORT SYSTEMS INNER MEMBRANE COMPONENT"/>
    <property type="match status" value="1"/>
</dbReference>
<feature type="transmembrane region" description="Helical" evidence="7">
    <location>
        <begin position="150"/>
        <end position="168"/>
    </location>
</feature>
<dbReference type="Gene3D" id="1.10.3720.10">
    <property type="entry name" value="MetI-like"/>
    <property type="match status" value="1"/>
</dbReference>
<feature type="transmembrane region" description="Helical" evidence="7">
    <location>
        <begin position="247"/>
        <end position="267"/>
    </location>
</feature>
<dbReference type="PANTHER" id="PTHR43744">
    <property type="entry name" value="ABC TRANSPORTER PERMEASE PROTEIN MG189-RELATED-RELATED"/>
    <property type="match status" value="1"/>
</dbReference>
<organism evidence="9 10">
    <name type="scientific">Mahella australiensis (strain DSM 15567 / CIP 107919 / 50-1 BON)</name>
    <dbReference type="NCBI Taxonomy" id="697281"/>
    <lineage>
        <taxon>Bacteria</taxon>
        <taxon>Bacillati</taxon>
        <taxon>Bacillota</taxon>
        <taxon>Clostridia</taxon>
        <taxon>Thermoanaerobacterales</taxon>
        <taxon>Thermoanaerobacterales Family IV. Incertae Sedis</taxon>
        <taxon>Mahella</taxon>
    </lineage>
</organism>
<dbReference type="eggNOG" id="COG0395">
    <property type="taxonomic scope" value="Bacteria"/>
</dbReference>
<dbReference type="InterPro" id="IPR035906">
    <property type="entry name" value="MetI-like_sf"/>
</dbReference>
<feature type="transmembrane region" description="Helical" evidence="7">
    <location>
        <begin position="12"/>
        <end position="38"/>
    </location>
</feature>
<dbReference type="RefSeq" id="WP_013781408.1">
    <property type="nucleotide sequence ID" value="NC_015520.1"/>
</dbReference>
<feature type="transmembrane region" description="Helical" evidence="7">
    <location>
        <begin position="78"/>
        <end position="102"/>
    </location>
</feature>
<keyword evidence="3" id="KW-1003">Cell membrane</keyword>
<evidence type="ECO:0000256" key="7">
    <source>
        <dbReference type="RuleBase" id="RU363032"/>
    </source>
</evidence>